<dbReference type="InterPro" id="IPR007492">
    <property type="entry name" value="LytTR_DNA-bd_dom"/>
</dbReference>
<dbReference type="Proteomes" id="UP000284472">
    <property type="component" value="Unassembled WGS sequence"/>
</dbReference>
<dbReference type="PANTHER" id="PTHR37299:SF1">
    <property type="entry name" value="STAGE 0 SPORULATION PROTEIN A HOMOLOG"/>
    <property type="match status" value="1"/>
</dbReference>
<dbReference type="AlphaFoldDB" id="A0A414CUC6"/>
<comment type="caution">
    <text evidence="6">The sequence shown here is derived from an EMBL/GenBank/DDBJ whole genome shotgun (WGS) entry which is preliminary data.</text>
</comment>
<dbReference type="PROSITE" id="PS50930">
    <property type="entry name" value="HTH_LYTTR"/>
    <property type="match status" value="1"/>
</dbReference>
<dbReference type="Pfam" id="PF00072">
    <property type="entry name" value="Response_reg"/>
    <property type="match status" value="1"/>
</dbReference>
<dbReference type="SMART" id="SM00448">
    <property type="entry name" value="REC"/>
    <property type="match status" value="1"/>
</dbReference>
<dbReference type="Gene3D" id="2.40.50.1020">
    <property type="entry name" value="LytTr DNA-binding domain"/>
    <property type="match status" value="1"/>
</dbReference>
<evidence type="ECO:0000256" key="3">
    <source>
        <dbReference type="PROSITE-ProRule" id="PRU00169"/>
    </source>
</evidence>
<sequence length="242" mass="28603">MINVAICDDDVATTGNLETMLQEIAKRNFVQTEMEVFWDGKKLIKAIENGTYFDIVFLDIEMGQEDGITVARRIRETDKSVLIVYVTSHESYIQESFEVRPFRFLVKPVGEERLEACFREAYEEISSNDSYFRYNYQRLSHKVLIRDILYFESNRRKIYIVTEKDEFELYGKLNEIEESLKASKVAFLRVHQSFLVNYKHVDGIGYDFVVMDNGKRISISEDRRRQISEEYCAMEDTFYVGR</sequence>
<dbReference type="SMART" id="SM00850">
    <property type="entry name" value="LytTR"/>
    <property type="match status" value="1"/>
</dbReference>
<dbReference type="RefSeq" id="WP_118044269.1">
    <property type="nucleotide sequence ID" value="NZ_QSIR01000064.1"/>
</dbReference>
<evidence type="ECO:0000259" key="5">
    <source>
        <dbReference type="PROSITE" id="PS50930"/>
    </source>
</evidence>
<feature type="modified residue" description="4-aspartylphosphate" evidence="3">
    <location>
        <position position="59"/>
    </location>
</feature>
<dbReference type="PANTHER" id="PTHR37299">
    <property type="entry name" value="TRANSCRIPTIONAL REGULATOR-RELATED"/>
    <property type="match status" value="1"/>
</dbReference>
<evidence type="ECO:0000256" key="1">
    <source>
        <dbReference type="ARBA" id="ARBA00018672"/>
    </source>
</evidence>
<keyword evidence="6" id="KW-0238">DNA-binding</keyword>
<comment type="function">
    <text evidence="2">May play the central regulatory role in sporulation. It may be an element of the effector pathway responsible for the activation of sporulation genes in response to nutritional stress. Spo0A may act in concert with spo0H (a sigma factor) to control the expression of some genes that are critical to the sporulation process.</text>
</comment>
<accession>A0A414CUC6</accession>
<dbReference type="GO" id="GO:0000156">
    <property type="term" value="F:phosphorelay response regulator activity"/>
    <property type="evidence" value="ECO:0007669"/>
    <property type="project" value="InterPro"/>
</dbReference>
<protein>
    <recommendedName>
        <fullName evidence="1">Stage 0 sporulation protein A homolog</fullName>
    </recommendedName>
</protein>
<dbReference type="Pfam" id="PF04397">
    <property type="entry name" value="LytTR"/>
    <property type="match status" value="1"/>
</dbReference>
<reference evidence="6 7" key="1">
    <citation type="submission" date="2018-08" db="EMBL/GenBank/DDBJ databases">
        <title>A genome reference for cultivated species of the human gut microbiota.</title>
        <authorList>
            <person name="Zou Y."/>
            <person name="Xue W."/>
            <person name="Luo G."/>
        </authorList>
    </citation>
    <scope>NUCLEOTIDE SEQUENCE [LARGE SCALE GENOMIC DNA]</scope>
    <source>
        <strain evidence="6 7">AM32-6</strain>
    </source>
</reference>
<dbReference type="Gene3D" id="3.40.50.2300">
    <property type="match status" value="1"/>
</dbReference>
<feature type="domain" description="Response regulatory" evidence="4">
    <location>
        <begin position="3"/>
        <end position="122"/>
    </location>
</feature>
<gene>
    <name evidence="6" type="ORF">DW812_18415</name>
</gene>
<dbReference type="InterPro" id="IPR011006">
    <property type="entry name" value="CheY-like_superfamily"/>
</dbReference>
<dbReference type="EMBL" id="QSIR01000064">
    <property type="protein sequence ID" value="RHC98921.1"/>
    <property type="molecule type" value="Genomic_DNA"/>
</dbReference>
<proteinExistence type="predicted"/>
<dbReference type="InterPro" id="IPR046947">
    <property type="entry name" value="LytR-like"/>
</dbReference>
<evidence type="ECO:0000256" key="2">
    <source>
        <dbReference type="ARBA" id="ARBA00024867"/>
    </source>
</evidence>
<dbReference type="InterPro" id="IPR001789">
    <property type="entry name" value="Sig_transdc_resp-reg_receiver"/>
</dbReference>
<name>A0A414CUC6_MEDGN</name>
<organism evidence="6 7">
    <name type="scientific">Mediterraneibacter gnavus</name>
    <name type="common">Ruminococcus gnavus</name>
    <dbReference type="NCBI Taxonomy" id="33038"/>
    <lineage>
        <taxon>Bacteria</taxon>
        <taxon>Bacillati</taxon>
        <taxon>Bacillota</taxon>
        <taxon>Clostridia</taxon>
        <taxon>Lachnospirales</taxon>
        <taxon>Lachnospiraceae</taxon>
        <taxon>Mediterraneibacter</taxon>
    </lineage>
</organism>
<evidence type="ECO:0000313" key="6">
    <source>
        <dbReference type="EMBL" id="RHC98921.1"/>
    </source>
</evidence>
<dbReference type="SUPFAM" id="SSF52172">
    <property type="entry name" value="CheY-like"/>
    <property type="match status" value="1"/>
</dbReference>
<evidence type="ECO:0000259" key="4">
    <source>
        <dbReference type="PROSITE" id="PS50110"/>
    </source>
</evidence>
<dbReference type="PROSITE" id="PS50110">
    <property type="entry name" value="RESPONSE_REGULATORY"/>
    <property type="match status" value="1"/>
</dbReference>
<keyword evidence="3" id="KW-0597">Phosphoprotein</keyword>
<dbReference type="GO" id="GO:0003677">
    <property type="term" value="F:DNA binding"/>
    <property type="evidence" value="ECO:0007669"/>
    <property type="project" value="UniProtKB-KW"/>
</dbReference>
<evidence type="ECO:0000313" key="7">
    <source>
        <dbReference type="Proteomes" id="UP000284472"/>
    </source>
</evidence>
<feature type="domain" description="HTH LytTR-type" evidence="5">
    <location>
        <begin position="132"/>
        <end position="233"/>
    </location>
</feature>